<name>A0ABU6Z5S9_9FABA</name>
<dbReference type="Proteomes" id="UP001341840">
    <property type="component" value="Unassembled WGS sequence"/>
</dbReference>
<evidence type="ECO:0000313" key="2">
    <source>
        <dbReference type="Proteomes" id="UP001341840"/>
    </source>
</evidence>
<proteinExistence type="predicted"/>
<keyword evidence="2" id="KW-1185">Reference proteome</keyword>
<evidence type="ECO:0000313" key="1">
    <source>
        <dbReference type="EMBL" id="MED6217894.1"/>
    </source>
</evidence>
<evidence type="ECO:0008006" key="3">
    <source>
        <dbReference type="Google" id="ProtNLM"/>
    </source>
</evidence>
<reference evidence="1 2" key="1">
    <citation type="journal article" date="2023" name="Plants (Basel)">
        <title>Bridging the Gap: Combining Genomics and Transcriptomics Approaches to Understand Stylosanthes scabra, an Orphan Legume from the Brazilian Caatinga.</title>
        <authorList>
            <person name="Ferreira-Neto J.R.C."/>
            <person name="da Silva M.D."/>
            <person name="Binneck E."/>
            <person name="de Melo N.F."/>
            <person name="da Silva R.H."/>
            <person name="de Melo A.L.T.M."/>
            <person name="Pandolfi V."/>
            <person name="Bustamante F.O."/>
            <person name="Brasileiro-Vidal A.C."/>
            <person name="Benko-Iseppon A.M."/>
        </authorList>
    </citation>
    <scope>NUCLEOTIDE SEQUENCE [LARGE SCALE GENOMIC DNA]</scope>
    <source>
        <tissue evidence="1">Leaves</tissue>
    </source>
</reference>
<dbReference type="EMBL" id="JASCZI010271933">
    <property type="protein sequence ID" value="MED6217894.1"/>
    <property type="molecule type" value="Genomic_DNA"/>
</dbReference>
<accession>A0ABU6Z5S9</accession>
<comment type="caution">
    <text evidence="1">The sequence shown here is derived from an EMBL/GenBank/DDBJ whole genome shotgun (WGS) entry which is preliminary data.</text>
</comment>
<organism evidence="1 2">
    <name type="scientific">Stylosanthes scabra</name>
    <dbReference type="NCBI Taxonomy" id="79078"/>
    <lineage>
        <taxon>Eukaryota</taxon>
        <taxon>Viridiplantae</taxon>
        <taxon>Streptophyta</taxon>
        <taxon>Embryophyta</taxon>
        <taxon>Tracheophyta</taxon>
        <taxon>Spermatophyta</taxon>
        <taxon>Magnoliopsida</taxon>
        <taxon>eudicotyledons</taxon>
        <taxon>Gunneridae</taxon>
        <taxon>Pentapetalae</taxon>
        <taxon>rosids</taxon>
        <taxon>fabids</taxon>
        <taxon>Fabales</taxon>
        <taxon>Fabaceae</taxon>
        <taxon>Papilionoideae</taxon>
        <taxon>50 kb inversion clade</taxon>
        <taxon>dalbergioids sensu lato</taxon>
        <taxon>Dalbergieae</taxon>
        <taxon>Pterocarpus clade</taxon>
        <taxon>Stylosanthes</taxon>
    </lineage>
</organism>
<gene>
    <name evidence="1" type="ORF">PIB30_021848</name>
</gene>
<sequence>MTLPAGLGAAVAVAVAIKSNGEEPGAVKKREGRRTVRQCTKETVHLSSELAVAEEEGRVVVSGAIGAHRRRWFETKIVEGASLREKSKRDTVEGVSPSP</sequence>
<protein>
    <recommendedName>
        <fullName evidence="3">Secreted protein</fullName>
    </recommendedName>
</protein>